<comment type="caution">
    <text evidence="1">The sequence shown here is derived from an EMBL/GenBank/DDBJ whole genome shotgun (WGS) entry which is preliminary data.</text>
</comment>
<protein>
    <submittedName>
        <fullName evidence="1">Uncharacterized protein</fullName>
    </submittedName>
</protein>
<proteinExistence type="predicted"/>
<dbReference type="EMBL" id="ASPP01042461">
    <property type="protein sequence ID" value="ETN99931.1"/>
    <property type="molecule type" value="Genomic_DNA"/>
</dbReference>
<dbReference type="AlphaFoldDB" id="X6LFP2"/>
<reference evidence="1 2" key="1">
    <citation type="journal article" date="2013" name="Curr. Biol.">
        <title>The Genome of the Foraminiferan Reticulomyxa filosa.</title>
        <authorList>
            <person name="Glockner G."/>
            <person name="Hulsmann N."/>
            <person name="Schleicher M."/>
            <person name="Noegel A.A."/>
            <person name="Eichinger L."/>
            <person name="Gallinger C."/>
            <person name="Pawlowski J."/>
            <person name="Sierra R."/>
            <person name="Euteneuer U."/>
            <person name="Pillet L."/>
            <person name="Moustafa A."/>
            <person name="Platzer M."/>
            <person name="Groth M."/>
            <person name="Szafranski K."/>
            <person name="Schliwa M."/>
        </authorList>
    </citation>
    <scope>NUCLEOTIDE SEQUENCE [LARGE SCALE GENOMIC DNA]</scope>
</reference>
<evidence type="ECO:0000313" key="1">
    <source>
        <dbReference type="EMBL" id="ETN99931.1"/>
    </source>
</evidence>
<gene>
    <name evidence="1" type="ORF">RFI_37536</name>
</gene>
<name>X6LFP2_RETFI</name>
<accession>X6LFP2</accession>
<dbReference type="Proteomes" id="UP000023152">
    <property type="component" value="Unassembled WGS sequence"/>
</dbReference>
<keyword evidence="2" id="KW-1185">Reference proteome</keyword>
<organism evidence="1 2">
    <name type="scientific">Reticulomyxa filosa</name>
    <dbReference type="NCBI Taxonomy" id="46433"/>
    <lineage>
        <taxon>Eukaryota</taxon>
        <taxon>Sar</taxon>
        <taxon>Rhizaria</taxon>
        <taxon>Retaria</taxon>
        <taxon>Foraminifera</taxon>
        <taxon>Monothalamids</taxon>
        <taxon>Reticulomyxidae</taxon>
        <taxon>Reticulomyxa</taxon>
    </lineage>
</organism>
<sequence>MVEEPFLLQIILSVLPLLVKKYGVGSRISKAQVYEVFNDQLIDINIQNIITKLSELRIQMNINKIKSILKQYCLDLGFDMFQQGSQIAIEPEFQYQNDNDIIWSKLDPEIENENKTNIIEEKTETEMKTINTTVAKTQDIWEKYFNGDKLVIININFYINHVKNIMQHKKLYLISFHGNLIQQFQQFETYAQQFLINNKLLNKEMGIIQFIADRIYDNNLMFVNLKSRLFRLIESSKNKCIWQGGCAGLSLKGSTWKDAKGVTFLQMSVVEHINFLLVYLIGNYYIETDSFVFIFMLFNW</sequence>
<evidence type="ECO:0000313" key="2">
    <source>
        <dbReference type="Proteomes" id="UP000023152"/>
    </source>
</evidence>